<dbReference type="RefSeq" id="WP_220806502.1">
    <property type="nucleotide sequence ID" value="NZ_BPMK01000001.1"/>
</dbReference>
<sequence length="61" mass="6722">MDTITLHALSGRAPQTIERARIAEILETRFGGCGIVLKGTAHPLHFWESKEQVLNLLAPRG</sequence>
<protein>
    <submittedName>
        <fullName evidence="1">Uncharacterized protein</fullName>
    </submittedName>
</protein>
<proteinExistence type="predicted"/>
<keyword evidence="2" id="KW-1185">Reference proteome</keyword>
<dbReference type="Proteomes" id="UP000887222">
    <property type="component" value="Unassembled WGS sequence"/>
</dbReference>
<comment type="caution">
    <text evidence="1">The sequence shown here is derived from an EMBL/GenBank/DDBJ whole genome shotgun (WGS) entry which is preliminary data.</text>
</comment>
<accession>A0ABQ4PZT8</accession>
<reference evidence="1 2" key="1">
    <citation type="journal article" date="2022" name="Int. J. Syst. Evol. Microbiol.">
        <title>Noviherbaspirillum aridicola sp. nov., isolated from an arid soil in Pakistan.</title>
        <authorList>
            <person name="Khan I.U."/>
            <person name="Saqib M."/>
            <person name="Amin A."/>
            <person name="Hussain F."/>
            <person name="Li L."/>
            <person name="Liu Y.H."/>
            <person name="Fang B.Z."/>
            <person name="Ahmed I."/>
            <person name="Li W.J."/>
        </authorList>
    </citation>
    <scope>NUCLEOTIDE SEQUENCE [LARGE SCALE GENOMIC DNA]</scope>
    <source>
        <strain evidence="1 2">NCCP-691</strain>
    </source>
</reference>
<name>A0ABQ4PZT8_9BURK</name>
<gene>
    <name evidence="1" type="ORF">NCCP691_03500</name>
</gene>
<evidence type="ECO:0000313" key="1">
    <source>
        <dbReference type="EMBL" id="GIZ50336.1"/>
    </source>
</evidence>
<evidence type="ECO:0000313" key="2">
    <source>
        <dbReference type="Proteomes" id="UP000887222"/>
    </source>
</evidence>
<organism evidence="1 2">
    <name type="scientific">Noviherbaspirillum aridicola</name>
    <dbReference type="NCBI Taxonomy" id="2849687"/>
    <lineage>
        <taxon>Bacteria</taxon>
        <taxon>Pseudomonadati</taxon>
        <taxon>Pseudomonadota</taxon>
        <taxon>Betaproteobacteria</taxon>
        <taxon>Burkholderiales</taxon>
        <taxon>Oxalobacteraceae</taxon>
        <taxon>Noviherbaspirillum</taxon>
    </lineage>
</organism>
<dbReference type="EMBL" id="BPMK01000001">
    <property type="protein sequence ID" value="GIZ50336.1"/>
    <property type="molecule type" value="Genomic_DNA"/>
</dbReference>